<feature type="transmembrane region" description="Helical" evidence="1">
    <location>
        <begin position="123"/>
        <end position="151"/>
    </location>
</feature>
<keyword evidence="3" id="KW-1185">Reference proteome</keyword>
<feature type="transmembrane region" description="Helical" evidence="1">
    <location>
        <begin position="97"/>
        <end position="116"/>
    </location>
</feature>
<evidence type="ECO:0008006" key="4">
    <source>
        <dbReference type="Google" id="ProtNLM"/>
    </source>
</evidence>
<reference evidence="2 3" key="1">
    <citation type="submission" date="2018-10" db="EMBL/GenBank/DDBJ databases">
        <title>Butyricimonas faecalis sp. nov., isolated from human faeces and emended description of the genus Butyricimonas.</title>
        <authorList>
            <person name="Le Roy T."/>
            <person name="Van der Smissen P."/>
            <person name="Paquot A."/>
            <person name="Delzenne N."/>
            <person name="Muccioli G."/>
            <person name="Collet J.-F."/>
            <person name="Cani P.D."/>
        </authorList>
    </citation>
    <scope>NUCLEOTIDE SEQUENCE [LARGE SCALE GENOMIC DNA]</scope>
    <source>
        <strain evidence="2 3">H184</strain>
    </source>
</reference>
<organism evidence="2 3">
    <name type="scientific">Butyricimonas faecalis</name>
    <dbReference type="NCBI Taxonomy" id="2093856"/>
    <lineage>
        <taxon>Bacteria</taxon>
        <taxon>Pseudomonadati</taxon>
        <taxon>Bacteroidota</taxon>
        <taxon>Bacteroidia</taxon>
        <taxon>Bacteroidales</taxon>
        <taxon>Odoribacteraceae</taxon>
        <taxon>Butyricimonas</taxon>
    </lineage>
</organism>
<proteinExistence type="predicted"/>
<evidence type="ECO:0000313" key="2">
    <source>
        <dbReference type="EMBL" id="AZS30500.1"/>
    </source>
</evidence>
<feature type="transmembrane region" description="Helical" evidence="1">
    <location>
        <begin position="46"/>
        <end position="65"/>
    </location>
</feature>
<feature type="transmembrane region" description="Helical" evidence="1">
    <location>
        <begin position="235"/>
        <end position="260"/>
    </location>
</feature>
<evidence type="ECO:0000313" key="3">
    <source>
        <dbReference type="Proteomes" id="UP000270673"/>
    </source>
</evidence>
<dbReference type="Proteomes" id="UP000270673">
    <property type="component" value="Chromosome"/>
</dbReference>
<protein>
    <recommendedName>
        <fullName evidence="4">O-antigen ligase domain-containing protein</fullName>
    </recommendedName>
</protein>
<name>A0A3Q9IPA3_9BACT</name>
<keyword evidence="1" id="KW-0472">Membrane</keyword>
<dbReference type="KEGG" id="buy:D8S85_13720"/>
<dbReference type="EMBL" id="CP032819">
    <property type="protein sequence ID" value="AZS30500.1"/>
    <property type="molecule type" value="Genomic_DNA"/>
</dbReference>
<accession>A0A3Q9IPA3</accession>
<feature type="transmembrane region" description="Helical" evidence="1">
    <location>
        <begin position="163"/>
        <end position="182"/>
    </location>
</feature>
<gene>
    <name evidence="2" type="ORF">D8S85_13720</name>
</gene>
<sequence length="405" mass="46540">MKDNIVLHFLKVCSLLVLLLLTALSYHPMFSSFVTDWQDINPLKKYIYLMMAVTFFLHIGIKSWLSESFIRNYFKWVLLIVLWGLIFVVFWDTTDYFGESKNVMIALMFILIGYNAKLKNNELLIILISYSVMILYCVYCQIVSNFGGFIIADTYMQYGKNTLGVMTSSSCVAMGVVAISLNKKYYCKICLWGIALLLLFFTITIRARAAFIVTIFLILYILYRKFKDNSNLKSLVVVVFISLILGGVFLGMLQNLWDYIFDSFTQNQSSDLTSGRMSRNLFAIEIIAESPLFGNLITNYTYEWIHNYALRQLSSYGILGSFPLMGLYVSLVVFVVKNVIKRKLTLLTLGYFVFMVPVIISWEEPTFPYAPGTGAILPFVLMGYSLFKQKDELQKCCVRCHKLPV</sequence>
<dbReference type="AlphaFoldDB" id="A0A3Q9IPA3"/>
<feature type="transmembrane region" description="Helical" evidence="1">
    <location>
        <begin position="72"/>
        <end position="91"/>
    </location>
</feature>
<dbReference type="RefSeq" id="WP_127075248.1">
    <property type="nucleotide sequence ID" value="NZ_CP032819.1"/>
</dbReference>
<feature type="transmembrane region" description="Helical" evidence="1">
    <location>
        <begin position="314"/>
        <end position="336"/>
    </location>
</feature>
<keyword evidence="1" id="KW-1133">Transmembrane helix</keyword>
<feature type="transmembrane region" description="Helical" evidence="1">
    <location>
        <begin position="194"/>
        <end position="223"/>
    </location>
</feature>
<feature type="transmembrane region" description="Helical" evidence="1">
    <location>
        <begin position="7"/>
        <end position="26"/>
    </location>
</feature>
<evidence type="ECO:0000256" key="1">
    <source>
        <dbReference type="SAM" id="Phobius"/>
    </source>
</evidence>
<feature type="transmembrane region" description="Helical" evidence="1">
    <location>
        <begin position="368"/>
        <end position="387"/>
    </location>
</feature>
<feature type="transmembrane region" description="Helical" evidence="1">
    <location>
        <begin position="343"/>
        <end position="362"/>
    </location>
</feature>
<keyword evidence="1" id="KW-0812">Transmembrane</keyword>